<dbReference type="PROSITE" id="PS00018">
    <property type="entry name" value="EF_HAND_1"/>
    <property type="match status" value="1"/>
</dbReference>
<evidence type="ECO:0000256" key="8">
    <source>
        <dbReference type="SAM" id="MobiDB-lite"/>
    </source>
</evidence>
<keyword evidence="5" id="KW-0732">Signal</keyword>
<evidence type="ECO:0000313" key="11">
    <source>
        <dbReference type="Proteomes" id="UP001321018"/>
    </source>
</evidence>
<dbReference type="GO" id="GO:0005576">
    <property type="term" value="C:extracellular region"/>
    <property type="evidence" value="ECO:0007669"/>
    <property type="project" value="UniProtKB-SubCell"/>
</dbReference>
<comment type="catalytic activity">
    <reaction evidence="1">
        <text>Random hydrolysis of (1-&gt;4)-beta-D-mannosidic linkages in mannans, galactomannans and glucomannans.</text>
        <dbReference type="EC" id="3.2.1.78"/>
    </reaction>
</comment>
<dbReference type="InterPro" id="IPR045053">
    <property type="entry name" value="MAN-like"/>
</dbReference>
<dbReference type="AlphaFoldDB" id="A0AAP2YXG7"/>
<reference evidence="10" key="1">
    <citation type="submission" date="2022-09" db="EMBL/GenBank/DDBJ databases">
        <title>Enrichment on poylsaccharides allowed isolation of novel metabolic and taxonomic groups of Haloarchaea.</title>
        <authorList>
            <person name="Sorokin D.Y."/>
            <person name="Elcheninov A.G."/>
            <person name="Khizhniak T.V."/>
            <person name="Kolganova T.V."/>
            <person name="Kublanov I.V."/>
        </authorList>
    </citation>
    <scope>NUCLEOTIDE SEQUENCE</scope>
    <source>
        <strain evidence="10">AArc-xg1-1</strain>
    </source>
</reference>
<evidence type="ECO:0000256" key="2">
    <source>
        <dbReference type="ARBA" id="ARBA00004613"/>
    </source>
</evidence>
<dbReference type="InterPro" id="IPR006311">
    <property type="entry name" value="TAT_signal"/>
</dbReference>
<dbReference type="Proteomes" id="UP001321018">
    <property type="component" value="Unassembled WGS sequence"/>
</dbReference>
<evidence type="ECO:0000256" key="7">
    <source>
        <dbReference type="ARBA" id="ARBA00023295"/>
    </source>
</evidence>
<dbReference type="PANTHER" id="PTHR31451:SF39">
    <property type="entry name" value="MANNAN ENDO-1,4-BETA-MANNOSIDASE 1"/>
    <property type="match status" value="1"/>
</dbReference>
<dbReference type="SUPFAM" id="SSF51445">
    <property type="entry name" value="(Trans)glycosidases"/>
    <property type="match status" value="1"/>
</dbReference>
<dbReference type="InterPro" id="IPR018247">
    <property type="entry name" value="EF_Hand_1_Ca_BS"/>
</dbReference>
<protein>
    <recommendedName>
        <fullName evidence="3">mannan endo-1,4-beta-mannosidase</fullName>
        <ecNumber evidence="3">3.2.1.78</ecNumber>
    </recommendedName>
</protein>
<comment type="subcellular location">
    <subcellularLocation>
        <location evidence="2">Secreted</location>
    </subcellularLocation>
</comment>
<keyword evidence="4" id="KW-0964">Secreted</keyword>
<feature type="region of interest" description="Disordered" evidence="8">
    <location>
        <begin position="1"/>
        <end position="23"/>
    </location>
</feature>
<dbReference type="GO" id="GO:0000272">
    <property type="term" value="P:polysaccharide catabolic process"/>
    <property type="evidence" value="ECO:0007669"/>
    <property type="project" value="InterPro"/>
</dbReference>
<keyword evidence="7" id="KW-0326">Glycosidase</keyword>
<evidence type="ECO:0000256" key="5">
    <source>
        <dbReference type="ARBA" id="ARBA00022729"/>
    </source>
</evidence>
<evidence type="ECO:0000256" key="4">
    <source>
        <dbReference type="ARBA" id="ARBA00022525"/>
    </source>
</evidence>
<dbReference type="EMBL" id="JAOPKA010000002">
    <property type="protein sequence ID" value="MCU4740620.1"/>
    <property type="molecule type" value="Genomic_DNA"/>
</dbReference>
<evidence type="ECO:0000256" key="1">
    <source>
        <dbReference type="ARBA" id="ARBA00001678"/>
    </source>
</evidence>
<feature type="compositionally biased region" description="Polar residues" evidence="8">
    <location>
        <begin position="440"/>
        <end position="452"/>
    </location>
</feature>
<proteinExistence type="predicted"/>
<evidence type="ECO:0000256" key="6">
    <source>
        <dbReference type="ARBA" id="ARBA00022801"/>
    </source>
</evidence>
<feature type="domain" description="Glycoside hydrolase family 5" evidence="9">
    <location>
        <begin position="61"/>
        <end position="359"/>
    </location>
</feature>
<feature type="compositionally biased region" description="Low complexity" evidence="8">
    <location>
        <begin position="1"/>
        <end position="14"/>
    </location>
</feature>
<dbReference type="RefSeq" id="WP_338002464.1">
    <property type="nucleotide sequence ID" value="NZ_JAOPKA010000002.1"/>
</dbReference>
<comment type="caution">
    <text evidence="10">The sequence shown here is derived from an EMBL/GenBank/DDBJ whole genome shotgun (WGS) entry which is preliminary data.</text>
</comment>
<evidence type="ECO:0000313" key="10">
    <source>
        <dbReference type="EMBL" id="MCU4740620.1"/>
    </source>
</evidence>
<dbReference type="Pfam" id="PF26410">
    <property type="entry name" value="GH5_mannosidase"/>
    <property type="match status" value="1"/>
</dbReference>
<organism evidence="10 11">
    <name type="scientific">Natronoglomus mannanivorans</name>
    <dbReference type="NCBI Taxonomy" id="2979990"/>
    <lineage>
        <taxon>Archaea</taxon>
        <taxon>Methanobacteriati</taxon>
        <taxon>Methanobacteriota</taxon>
        <taxon>Stenosarchaea group</taxon>
        <taxon>Halobacteria</taxon>
        <taxon>Halobacteriales</taxon>
        <taxon>Natrialbaceae</taxon>
        <taxon>Natronoglomus</taxon>
    </lineage>
</organism>
<dbReference type="InterPro" id="IPR001547">
    <property type="entry name" value="Glyco_hydro_5"/>
</dbReference>
<dbReference type="PANTHER" id="PTHR31451">
    <property type="match status" value="1"/>
</dbReference>
<accession>A0AAP2YXG7</accession>
<gene>
    <name evidence="10" type="ORF">OB960_04300</name>
</gene>
<evidence type="ECO:0000256" key="3">
    <source>
        <dbReference type="ARBA" id="ARBA00012706"/>
    </source>
</evidence>
<dbReference type="GO" id="GO:0016985">
    <property type="term" value="F:mannan endo-1,4-beta-mannosidase activity"/>
    <property type="evidence" value="ECO:0007669"/>
    <property type="project" value="TreeGrafter"/>
</dbReference>
<name>A0AAP2YXG7_9EURY</name>
<dbReference type="PROSITE" id="PS51318">
    <property type="entry name" value="TAT"/>
    <property type="match status" value="1"/>
</dbReference>
<dbReference type="EC" id="3.2.1.78" evidence="3"/>
<evidence type="ECO:0000259" key="9">
    <source>
        <dbReference type="Pfam" id="PF26410"/>
    </source>
</evidence>
<dbReference type="Gene3D" id="3.20.20.80">
    <property type="entry name" value="Glycosidases"/>
    <property type="match status" value="1"/>
</dbReference>
<feature type="region of interest" description="Disordered" evidence="8">
    <location>
        <begin position="421"/>
        <end position="456"/>
    </location>
</feature>
<keyword evidence="6" id="KW-0378">Hydrolase</keyword>
<dbReference type="InterPro" id="IPR017853">
    <property type="entry name" value="GH"/>
</dbReference>
<sequence>MTSTNHTNTNTNTDATEDKNSDTDALATGRRRFMKTVGAGALVGSLGLGSTTGAASADMDSFVETDGTEFVVDGEPVYFNGTNNFWITDDSAMSEQRIDDCFQLFADLGIDLVRMWAHGEAKEGPLTLQPEPGEHNEEALELHDYAIETAKEHGIRLIVCLVDNWEHEGGMLQYAEWTGGSSREHFYTDDEARDLYMNHVETIVTRENSISGVEWRNDPTIMMWELANEPRLEGDDTEDGSEFERGDVGEHREILGDWFADMSAYIKSLDDNHLVSTGSEGHYYGHWSEDYPYGDWDGQDYIEHHAIDTIDAASFHWYPDHWDMELDHGTQWITEHVEDAHQQLGKPAYLGEFNVNIDNGLETRNEYLEEWYDVADEVDANAVLPWQVVLDDTDDHDGFQLYQDESGYLIENYAEVVAAKSGGSNGGSGDEPPAIDGTVPQDTTGDGLSNDFTGSGSTTTTDVNVFFENVDNPDVADYPQYYDFDGNGQVSVTDVVELFESI</sequence>